<evidence type="ECO:0000313" key="8">
    <source>
        <dbReference type="EMBL" id="HEG90680.1"/>
    </source>
</evidence>
<evidence type="ECO:0000256" key="6">
    <source>
        <dbReference type="SAM" id="MobiDB-lite"/>
    </source>
</evidence>
<feature type="transmembrane region" description="Helical" evidence="7">
    <location>
        <begin position="210"/>
        <end position="236"/>
    </location>
</feature>
<evidence type="ECO:0000256" key="2">
    <source>
        <dbReference type="ARBA" id="ARBA00022475"/>
    </source>
</evidence>
<proteinExistence type="predicted"/>
<dbReference type="Pfam" id="PF03706">
    <property type="entry name" value="LPG_synthase_TM"/>
    <property type="match status" value="1"/>
</dbReference>
<comment type="caution">
    <text evidence="8">The sequence shown here is derived from an EMBL/GenBank/DDBJ whole genome shotgun (WGS) entry which is preliminary data.</text>
</comment>
<accession>A0A831TES7</accession>
<protein>
    <submittedName>
        <fullName evidence="8">Flippase-like domain-containing protein</fullName>
    </submittedName>
</protein>
<reference evidence="8" key="1">
    <citation type="journal article" date="2020" name="mSystems">
        <title>Genome- and Community-Level Interaction Insights into Carbon Utilization and Element Cycling Functions of Hydrothermarchaeota in Hydrothermal Sediment.</title>
        <authorList>
            <person name="Zhou Z."/>
            <person name="Liu Y."/>
            <person name="Xu W."/>
            <person name="Pan J."/>
            <person name="Luo Z.H."/>
            <person name="Li M."/>
        </authorList>
    </citation>
    <scope>NUCLEOTIDE SEQUENCE [LARGE SCALE GENOMIC DNA]</scope>
    <source>
        <strain evidence="8">SpSt-210</strain>
    </source>
</reference>
<dbReference type="NCBIfam" id="TIGR00374">
    <property type="entry name" value="flippase-like domain"/>
    <property type="match status" value="1"/>
</dbReference>
<evidence type="ECO:0000256" key="3">
    <source>
        <dbReference type="ARBA" id="ARBA00022692"/>
    </source>
</evidence>
<organism evidence="8">
    <name type="scientific">Thermorudis peleae</name>
    <dbReference type="NCBI Taxonomy" id="1382356"/>
    <lineage>
        <taxon>Bacteria</taxon>
        <taxon>Pseudomonadati</taxon>
        <taxon>Thermomicrobiota</taxon>
        <taxon>Thermomicrobia</taxon>
        <taxon>Thermomicrobia incertae sedis</taxon>
        <taxon>Thermorudis</taxon>
    </lineage>
</organism>
<evidence type="ECO:0000256" key="1">
    <source>
        <dbReference type="ARBA" id="ARBA00004651"/>
    </source>
</evidence>
<keyword evidence="5 7" id="KW-0472">Membrane</keyword>
<gene>
    <name evidence="8" type="ORF">ENP34_04440</name>
</gene>
<dbReference type="PANTHER" id="PTHR39087:SF2">
    <property type="entry name" value="UPF0104 MEMBRANE PROTEIN MJ1595"/>
    <property type="match status" value="1"/>
</dbReference>
<sequence>MEQSVIDRYWRHLLAGLAAGVLVVFALAVIADGRRLAASLAGFEWALLPLILALTVVNYSLRFVKWQLYLRWVGGDRLPRALSLGIFLAGFAMTITPGKVGEFLKSYLLRRATGIPVATTAPIVLAERLTDGLAMAILALLSAFAGIEAGWAGLALVLLLLLGGIGLIQQRRMMLAFLRWCTRLPLVRRRAGAVYELYNSSYEIFRPRRLAVVTGLSVVSWFGECLALWVILHGLGLPPTRELLTLSIFSLSTASIAGALSLLPGGLGAAEASITGILLLFSQPRLSPATAAAATLLIRFATLWFGVGLGLIGLLWVQQQLERLGAVERAAGPSPPVTRQPATGQHEGRRER</sequence>
<keyword evidence="4 7" id="KW-1133">Transmembrane helix</keyword>
<feature type="transmembrane region" description="Helical" evidence="7">
    <location>
        <begin position="12"/>
        <end position="31"/>
    </location>
</feature>
<feature type="transmembrane region" description="Helical" evidence="7">
    <location>
        <begin position="256"/>
        <end position="281"/>
    </location>
</feature>
<evidence type="ECO:0000256" key="5">
    <source>
        <dbReference type="ARBA" id="ARBA00023136"/>
    </source>
</evidence>
<evidence type="ECO:0000256" key="4">
    <source>
        <dbReference type="ARBA" id="ARBA00022989"/>
    </source>
</evidence>
<feature type="region of interest" description="Disordered" evidence="6">
    <location>
        <begin position="328"/>
        <end position="352"/>
    </location>
</feature>
<dbReference type="GO" id="GO:0005886">
    <property type="term" value="C:plasma membrane"/>
    <property type="evidence" value="ECO:0007669"/>
    <property type="project" value="UniProtKB-SubCell"/>
</dbReference>
<evidence type="ECO:0000256" key="7">
    <source>
        <dbReference type="SAM" id="Phobius"/>
    </source>
</evidence>
<feature type="transmembrane region" description="Helical" evidence="7">
    <location>
        <begin position="81"/>
        <end position="100"/>
    </location>
</feature>
<dbReference type="AlphaFoldDB" id="A0A831TES7"/>
<keyword evidence="2" id="KW-1003">Cell membrane</keyword>
<dbReference type="InterPro" id="IPR022791">
    <property type="entry name" value="L-PG_synthase/AglD"/>
</dbReference>
<dbReference type="PANTHER" id="PTHR39087">
    <property type="entry name" value="UPF0104 MEMBRANE PROTEIN MJ1595"/>
    <property type="match status" value="1"/>
</dbReference>
<comment type="subcellular location">
    <subcellularLocation>
        <location evidence="1">Cell membrane</location>
        <topology evidence="1">Multi-pass membrane protein</topology>
    </subcellularLocation>
</comment>
<feature type="transmembrane region" description="Helical" evidence="7">
    <location>
        <begin position="293"/>
        <end position="317"/>
    </location>
</feature>
<name>A0A831TES7_9BACT</name>
<dbReference type="EMBL" id="DSIY01000103">
    <property type="protein sequence ID" value="HEG90680.1"/>
    <property type="molecule type" value="Genomic_DNA"/>
</dbReference>
<keyword evidence="3 7" id="KW-0812">Transmembrane</keyword>
<feature type="transmembrane region" description="Helical" evidence="7">
    <location>
        <begin position="43"/>
        <end position="61"/>
    </location>
</feature>
<feature type="transmembrane region" description="Helical" evidence="7">
    <location>
        <begin position="135"/>
        <end position="168"/>
    </location>
</feature>